<dbReference type="Gene3D" id="3.30.50.10">
    <property type="entry name" value="Erythroid Transcription Factor GATA-1, subunit A"/>
    <property type="match status" value="1"/>
</dbReference>
<organism evidence="7 8">
    <name type="scientific">Ephemerocybe angulata</name>
    <dbReference type="NCBI Taxonomy" id="980116"/>
    <lineage>
        <taxon>Eukaryota</taxon>
        <taxon>Fungi</taxon>
        <taxon>Dikarya</taxon>
        <taxon>Basidiomycota</taxon>
        <taxon>Agaricomycotina</taxon>
        <taxon>Agaricomycetes</taxon>
        <taxon>Agaricomycetidae</taxon>
        <taxon>Agaricales</taxon>
        <taxon>Agaricineae</taxon>
        <taxon>Psathyrellaceae</taxon>
        <taxon>Ephemerocybe</taxon>
    </lineage>
</organism>
<proteinExistence type="predicted"/>
<keyword evidence="3" id="KW-0862">Zinc</keyword>
<feature type="compositionally biased region" description="Gly residues" evidence="5">
    <location>
        <begin position="40"/>
        <end position="52"/>
    </location>
</feature>
<accession>A0A8H6HBZ1</accession>
<evidence type="ECO:0000313" key="7">
    <source>
        <dbReference type="EMBL" id="KAF6742996.1"/>
    </source>
</evidence>
<evidence type="ECO:0000256" key="2">
    <source>
        <dbReference type="ARBA" id="ARBA00022771"/>
    </source>
</evidence>
<dbReference type="AlphaFoldDB" id="A0A8H6HBZ1"/>
<dbReference type="GO" id="GO:0043565">
    <property type="term" value="F:sequence-specific DNA binding"/>
    <property type="evidence" value="ECO:0007669"/>
    <property type="project" value="InterPro"/>
</dbReference>
<dbReference type="PROSITE" id="PS50114">
    <property type="entry name" value="GATA_ZN_FINGER_2"/>
    <property type="match status" value="1"/>
</dbReference>
<sequence length="157" mass="16555">MQLTILQHHPDGTTTTSSGGAPPKEAPAASRPASTNGNANTGGGERNTGGGSANKRQKHDAEGDGQTCLGCGATSTPEWRRGPLGPRTLCNACGLVYAKMVRMGFRFRLEELVLTKLRSRSALGKRTRQHPLQGDLGGEVITTAQALTMDPVMVLFL</sequence>
<dbReference type="OrthoDB" id="2162994at2759"/>
<dbReference type="InterPro" id="IPR013088">
    <property type="entry name" value="Znf_NHR/GATA"/>
</dbReference>
<dbReference type="EMBL" id="JACGCI010000161">
    <property type="protein sequence ID" value="KAF6742996.1"/>
    <property type="molecule type" value="Genomic_DNA"/>
</dbReference>
<evidence type="ECO:0000256" key="5">
    <source>
        <dbReference type="SAM" id="MobiDB-lite"/>
    </source>
</evidence>
<dbReference type="GO" id="GO:0008270">
    <property type="term" value="F:zinc ion binding"/>
    <property type="evidence" value="ECO:0007669"/>
    <property type="project" value="UniProtKB-KW"/>
</dbReference>
<feature type="region of interest" description="Disordered" evidence="5">
    <location>
        <begin position="1"/>
        <end position="69"/>
    </location>
</feature>
<evidence type="ECO:0000256" key="4">
    <source>
        <dbReference type="PROSITE-ProRule" id="PRU00094"/>
    </source>
</evidence>
<keyword evidence="2 4" id="KW-0863">Zinc-finger</keyword>
<dbReference type="SMART" id="SM00401">
    <property type="entry name" value="ZnF_GATA"/>
    <property type="match status" value="1"/>
</dbReference>
<dbReference type="PANTHER" id="PTHR45658:SF18">
    <property type="entry name" value="PROTEIN GAT2"/>
    <property type="match status" value="1"/>
</dbReference>
<comment type="caution">
    <text evidence="7">The sequence shown here is derived from an EMBL/GenBank/DDBJ whole genome shotgun (WGS) entry which is preliminary data.</text>
</comment>
<gene>
    <name evidence="7" type="ORF">DFP72DRAFT_829148</name>
</gene>
<evidence type="ECO:0000256" key="3">
    <source>
        <dbReference type="ARBA" id="ARBA00022833"/>
    </source>
</evidence>
<name>A0A8H6HBZ1_9AGAR</name>
<protein>
    <recommendedName>
        <fullName evidence="6">GATA-type domain-containing protein</fullName>
    </recommendedName>
</protein>
<feature type="domain" description="GATA-type" evidence="6">
    <location>
        <begin position="62"/>
        <end position="97"/>
    </location>
</feature>
<dbReference type="InterPro" id="IPR051140">
    <property type="entry name" value="GATA_TF"/>
</dbReference>
<dbReference type="Pfam" id="PF00320">
    <property type="entry name" value="GATA"/>
    <property type="match status" value="1"/>
</dbReference>
<dbReference type="InterPro" id="IPR000679">
    <property type="entry name" value="Znf_GATA"/>
</dbReference>
<dbReference type="GO" id="GO:0006355">
    <property type="term" value="P:regulation of DNA-templated transcription"/>
    <property type="evidence" value="ECO:0007669"/>
    <property type="project" value="InterPro"/>
</dbReference>
<dbReference type="CDD" id="cd00202">
    <property type="entry name" value="ZnF_GATA"/>
    <property type="match status" value="1"/>
</dbReference>
<evidence type="ECO:0000313" key="8">
    <source>
        <dbReference type="Proteomes" id="UP000521943"/>
    </source>
</evidence>
<dbReference type="SUPFAM" id="SSF57716">
    <property type="entry name" value="Glucocorticoid receptor-like (DNA-binding domain)"/>
    <property type="match status" value="1"/>
</dbReference>
<evidence type="ECO:0000256" key="1">
    <source>
        <dbReference type="ARBA" id="ARBA00022723"/>
    </source>
</evidence>
<reference evidence="7 8" key="1">
    <citation type="submission" date="2020-07" db="EMBL/GenBank/DDBJ databases">
        <title>Comparative genomics of pyrophilous fungi reveals a link between fire events and developmental genes.</title>
        <authorList>
            <consortium name="DOE Joint Genome Institute"/>
            <person name="Steindorff A.S."/>
            <person name="Carver A."/>
            <person name="Calhoun S."/>
            <person name="Stillman K."/>
            <person name="Liu H."/>
            <person name="Lipzen A."/>
            <person name="Pangilinan J."/>
            <person name="Labutti K."/>
            <person name="Bruns T.D."/>
            <person name="Grigoriev I.V."/>
        </authorList>
    </citation>
    <scope>NUCLEOTIDE SEQUENCE [LARGE SCALE GENOMIC DNA]</scope>
    <source>
        <strain evidence="7 8">CBS 144469</strain>
    </source>
</reference>
<evidence type="ECO:0000259" key="6">
    <source>
        <dbReference type="PROSITE" id="PS50114"/>
    </source>
</evidence>
<keyword evidence="1" id="KW-0479">Metal-binding</keyword>
<dbReference type="PANTHER" id="PTHR45658">
    <property type="entry name" value="GATA TRANSCRIPTION FACTOR"/>
    <property type="match status" value="1"/>
</dbReference>
<keyword evidence="8" id="KW-1185">Reference proteome</keyword>
<dbReference type="Proteomes" id="UP000521943">
    <property type="component" value="Unassembled WGS sequence"/>
</dbReference>